<dbReference type="AlphaFoldDB" id="A0AA38NVV9"/>
<gene>
    <name evidence="1" type="ORF">F5878DRAFT_549372</name>
</gene>
<accession>A0AA38NVV9</accession>
<dbReference type="Proteomes" id="UP001163846">
    <property type="component" value="Unassembled WGS sequence"/>
</dbReference>
<name>A0AA38NVV9_9AGAR</name>
<proteinExistence type="predicted"/>
<dbReference type="SUPFAM" id="SSF53098">
    <property type="entry name" value="Ribonuclease H-like"/>
    <property type="match status" value="1"/>
</dbReference>
<evidence type="ECO:0000313" key="2">
    <source>
        <dbReference type="Proteomes" id="UP001163846"/>
    </source>
</evidence>
<comment type="caution">
    <text evidence="1">The sequence shown here is derived from an EMBL/GenBank/DDBJ whole genome shotgun (WGS) entry which is preliminary data.</text>
</comment>
<evidence type="ECO:0000313" key="1">
    <source>
        <dbReference type="EMBL" id="KAJ3831574.1"/>
    </source>
</evidence>
<keyword evidence="2" id="KW-1185">Reference proteome</keyword>
<dbReference type="EMBL" id="MU807370">
    <property type="protein sequence ID" value="KAJ3831574.1"/>
    <property type="molecule type" value="Genomic_DNA"/>
</dbReference>
<reference evidence="1" key="1">
    <citation type="submission" date="2022-08" db="EMBL/GenBank/DDBJ databases">
        <authorList>
            <consortium name="DOE Joint Genome Institute"/>
            <person name="Min B."/>
            <person name="Riley R."/>
            <person name="Sierra-Patev S."/>
            <person name="Naranjo-Ortiz M."/>
            <person name="Looney B."/>
            <person name="Konkel Z."/>
            <person name="Slot J.C."/>
            <person name="Sakamoto Y."/>
            <person name="Steenwyk J.L."/>
            <person name="Rokas A."/>
            <person name="Carro J."/>
            <person name="Camarero S."/>
            <person name="Ferreira P."/>
            <person name="Molpeceres G."/>
            <person name="Ruiz-Duenas F.J."/>
            <person name="Serrano A."/>
            <person name="Henrissat B."/>
            <person name="Drula E."/>
            <person name="Hughes K.W."/>
            <person name="Mata J.L."/>
            <person name="Ishikawa N.K."/>
            <person name="Vargas-Isla R."/>
            <person name="Ushijima S."/>
            <person name="Smith C.A."/>
            <person name="Ahrendt S."/>
            <person name="Andreopoulos W."/>
            <person name="He G."/>
            <person name="Labutti K."/>
            <person name="Lipzen A."/>
            <person name="Ng V."/>
            <person name="Sandor L."/>
            <person name="Barry K."/>
            <person name="Martinez A.T."/>
            <person name="Xiao Y."/>
            <person name="Gibbons J.G."/>
            <person name="Terashima K."/>
            <person name="Hibbett D.S."/>
            <person name="Grigoriev I.V."/>
        </authorList>
    </citation>
    <scope>NUCLEOTIDE SEQUENCE</scope>
    <source>
        <strain evidence="1">TFB9207</strain>
    </source>
</reference>
<organism evidence="1 2">
    <name type="scientific">Lentinula raphanica</name>
    <dbReference type="NCBI Taxonomy" id="153919"/>
    <lineage>
        <taxon>Eukaryota</taxon>
        <taxon>Fungi</taxon>
        <taxon>Dikarya</taxon>
        <taxon>Basidiomycota</taxon>
        <taxon>Agaricomycotina</taxon>
        <taxon>Agaricomycetes</taxon>
        <taxon>Agaricomycetidae</taxon>
        <taxon>Agaricales</taxon>
        <taxon>Marasmiineae</taxon>
        <taxon>Omphalotaceae</taxon>
        <taxon>Lentinula</taxon>
    </lineage>
</organism>
<sequence>MEDLEENGELQGDNEDGFVEVLNELTAAERDDWQHEVMPVRTALFKARKISFKIIHSTTILLPKWREQVAGTEFDGQILPRDVATRWNSMFDMLSAFIRMKEPVTTFLDRSSNKLAEYALDNEEWEAIEGLVSVLKRTLNKYYQLTDDSYIYRMAIILHPELKLEYFKEAEWPQAWINAAVSVTREMWEQTFKPNGPRVVDGNANIAEVRGVGFLSFSFSLADPWFLFSNQLHRRRAISSTH</sequence>
<dbReference type="InterPro" id="IPR012337">
    <property type="entry name" value="RNaseH-like_sf"/>
</dbReference>
<protein>
    <recommendedName>
        <fullName evidence="3">hAT-like transposase RNase-H fold domain-containing protein</fullName>
    </recommendedName>
</protein>
<evidence type="ECO:0008006" key="3">
    <source>
        <dbReference type="Google" id="ProtNLM"/>
    </source>
</evidence>